<organism evidence="3 4">
    <name type="scientific">Electrophorus electricus</name>
    <name type="common">Electric eel</name>
    <name type="synonym">Gymnotus electricus</name>
    <dbReference type="NCBI Taxonomy" id="8005"/>
    <lineage>
        <taxon>Eukaryota</taxon>
        <taxon>Metazoa</taxon>
        <taxon>Chordata</taxon>
        <taxon>Craniata</taxon>
        <taxon>Vertebrata</taxon>
        <taxon>Euteleostomi</taxon>
        <taxon>Actinopterygii</taxon>
        <taxon>Neopterygii</taxon>
        <taxon>Teleostei</taxon>
        <taxon>Ostariophysi</taxon>
        <taxon>Gymnotiformes</taxon>
        <taxon>Gymnotoidei</taxon>
        <taxon>Gymnotidae</taxon>
        <taxon>Electrophorus</taxon>
    </lineage>
</organism>
<dbReference type="Gene3D" id="3.80.10.10">
    <property type="entry name" value="Ribonuclease Inhibitor"/>
    <property type="match status" value="1"/>
</dbReference>
<protein>
    <submittedName>
        <fullName evidence="3">Leucine rich repeat containing 20</fullName>
    </submittedName>
</protein>
<dbReference type="Pfam" id="PF13855">
    <property type="entry name" value="LRR_8"/>
    <property type="match status" value="1"/>
</dbReference>
<evidence type="ECO:0000313" key="3">
    <source>
        <dbReference type="Ensembl" id="ENSEEEP00000059139.1"/>
    </source>
</evidence>
<evidence type="ECO:0000256" key="2">
    <source>
        <dbReference type="ARBA" id="ARBA00022737"/>
    </source>
</evidence>
<sequence>MGEAVVRVARRINATAEEGRDTLDLSDCKLISFPDGVFKVLRTCTDNIREITLADNEIKALPNKFFTTFVQLRELNLQGNRLTKLPDAVGDMEHLISINLSRNCLSVFPQRLTGVRTLQHIRLENNQITGGAGEPEALRKAVRFPAVLNGVIRAVVHAPFGPSHLWLEIHKTKARRVIGQHRYRRFTIHKCAHKQTHTQAGGCVSVHYAAACVPDRLTQSDQGPVSHVVRGELMSTPVVSSFCHCFSSASFCLRVFTYSFCPGSCLSCRATPGRPL</sequence>
<proteinExistence type="predicted"/>
<reference evidence="3" key="3">
    <citation type="submission" date="2025-09" db="UniProtKB">
        <authorList>
            <consortium name="Ensembl"/>
        </authorList>
    </citation>
    <scope>IDENTIFICATION</scope>
</reference>
<dbReference type="InterPro" id="IPR032675">
    <property type="entry name" value="LRR_dom_sf"/>
</dbReference>
<dbReference type="GeneTree" id="ENSGT00730000111199"/>
<dbReference type="Proteomes" id="UP000314983">
    <property type="component" value="Chromosome 14"/>
</dbReference>
<dbReference type="AlphaFoldDB" id="A0AAY5ERF1"/>
<reference evidence="3 4" key="1">
    <citation type="submission" date="2020-05" db="EMBL/GenBank/DDBJ databases">
        <title>Electrophorus electricus (electric eel) genome, fEleEle1, primary haplotype.</title>
        <authorList>
            <person name="Myers G."/>
            <person name="Meyer A."/>
            <person name="Fedrigo O."/>
            <person name="Formenti G."/>
            <person name="Rhie A."/>
            <person name="Tracey A."/>
            <person name="Sims Y."/>
            <person name="Jarvis E.D."/>
        </authorList>
    </citation>
    <scope>NUCLEOTIDE SEQUENCE [LARGE SCALE GENOMIC DNA]</scope>
</reference>
<dbReference type="PANTHER" id="PTHR24366:SF168">
    <property type="entry name" value="GH22922P-RELATED"/>
    <property type="match status" value="1"/>
</dbReference>
<gene>
    <name evidence="3" type="primary">lrrc20</name>
</gene>
<dbReference type="InterPro" id="IPR001611">
    <property type="entry name" value="Leu-rich_rpt"/>
</dbReference>
<keyword evidence="4" id="KW-1185">Reference proteome</keyword>
<dbReference type="PANTHER" id="PTHR24366">
    <property type="entry name" value="IG(IMMUNOGLOBULIN) AND LRR(LEUCINE RICH REPEAT) DOMAINS"/>
    <property type="match status" value="1"/>
</dbReference>
<keyword evidence="2" id="KW-0677">Repeat</keyword>
<dbReference type="Ensembl" id="ENSEEET00000054503.1">
    <property type="protein sequence ID" value="ENSEEEP00000059139.1"/>
    <property type="gene ID" value="ENSEEEG00000024403.2"/>
</dbReference>
<dbReference type="SUPFAM" id="SSF52058">
    <property type="entry name" value="L domain-like"/>
    <property type="match status" value="1"/>
</dbReference>
<evidence type="ECO:0000256" key="1">
    <source>
        <dbReference type="ARBA" id="ARBA00022614"/>
    </source>
</evidence>
<dbReference type="PROSITE" id="PS51450">
    <property type="entry name" value="LRR"/>
    <property type="match status" value="1"/>
</dbReference>
<reference evidence="3" key="2">
    <citation type="submission" date="2025-08" db="UniProtKB">
        <authorList>
            <consortium name="Ensembl"/>
        </authorList>
    </citation>
    <scope>IDENTIFICATION</scope>
</reference>
<name>A0AAY5ERF1_ELEEL</name>
<evidence type="ECO:0000313" key="4">
    <source>
        <dbReference type="Proteomes" id="UP000314983"/>
    </source>
</evidence>
<keyword evidence="1" id="KW-0433">Leucine-rich repeat</keyword>
<accession>A0AAY5ERF1</accession>